<dbReference type="EMBL" id="JANGAC010000003">
    <property type="protein sequence ID" value="MCQ4922499.1"/>
    <property type="molecule type" value="Genomic_DNA"/>
</dbReference>
<reference evidence="1 2" key="1">
    <citation type="submission" date="2022-06" db="EMBL/GenBank/DDBJ databases">
        <title>Isolation of gut microbiota from human fecal samples.</title>
        <authorList>
            <person name="Pamer E.G."/>
            <person name="Barat B."/>
            <person name="Waligurski E."/>
            <person name="Medina S."/>
            <person name="Paddock L."/>
            <person name="Mostad J."/>
        </authorList>
    </citation>
    <scope>NUCLEOTIDE SEQUENCE [LARGE SCALE GENOMIC DNA]</scope>
    <source>
        <strain evidence="1 2">DFI.7.95</strain>
    </source>
</reference>
<evidence type="ECO:0000313" key="1">
    <source>
        <dbReference type="EMBL" id="MCQ4922499.1"/>
    </source>
</evidence>
<gene>
    <name evidence="1" type="ORF">NE686_05340</name>
</gene>
<dbReference type="InterPro" id="IPR018540">
    <property type="entry name" value="Spo0E-like"/>
</dbReference>
<dbReference type="Proteomes" id="UP001524478">
    <property type="component" value="Unassembled WGS sequence"/>
</dbReference>
<keyword evidence="2" id="KW-1185">Reference proteome</keyword>
<proteinExistence type="predicted"/>
<dbReference type="RefSeq" id="WP_216561432.1">
    <property type="nucleotide sequence ID" value="NZ_CP172320.1"/>
</dbReference>
<protein>
    <submittedName>
        <fullName evidence="1">Aspartyl-phosphate phosphatase Spo0E family protein</fullName>
    </submittedName>
</protein>
<accession>A0ABT1S7Q7</accession>
<dbReference type="Pfam" id="PF09388">
    <property type="entry name" value="SpoOE-like"/>
    <property type="match status" value="1"/>
</dbReference>
<sequence length="50" mass="6141">MKNRIDELREHLHQTMESKNYEKMLKVSQELDELIVQYFKEKNCIEKGKD</sequence>
<name>A0ABT1S7Q7_9FIRM</name>
<evidence type="ECO:0000313" key="2">
    <source>
        <dbReference type="Proteomes" id="UP001524478"/>
    </source>
</evidence>
<comment type="caution">
    <text evidence="1">The sequence shown here is derived from an EMBL/GenBank/DDBJ whole genome shotgun (WGS) entry which is preliminary data.</text>
</comment>
<organism evidence="1 2">
    <name type="scientific">Tissierella carlieri</name>
    <dbReference type="NCBI Taxonomy" id="689904"/>
    <lineage>
        <taxon>Bacteria</taxon>
        <taxon>Bacillati</taxon>
        <taxon>Bacillota</taxon>
        <taxon>Tissierellia</taxon>
        <taxon>Tissierellales</taxon>
        <taxon>Tissierellaceae</taxon>
        <taxon>Tissierella</taxon>
    </lineage>
</organism>